<accession>A0A6C0DX65</accession>
<dbReference type="AlphaFoldDB" id="A0A6C0DX65"/>
<name>A0A6C0DX65_9ZZZZ</name>
<proteinExistence type="predicted"/>
<evidence type="ECO:0000313" key="1">
    <source>
        <dbReference type="EMBL" id="QHT21304.1"/>
    </source>
</evidence>
<sequence length="134" mass="15406">MNSAEEIINIDTILENEKQTNKQDTWTKLDKTVKTQKLHIFAEKYGVDNGLPQKDVKTLKTFFTACLDKNKLQKTKDIVYDKDKSVIVSIPSLVFNISTRAYTLKNMDAKRVSTIKSLTPRRNTEKTVVPEKEL</sequence>
<organism evidence="1">
    <name type="scientific">viral metagenome</name>
    <dbReference type="NCBI Taxonomy" id="1070528"/>
    <lineage>
        <taxon>unclassified sequences</taxon>
        <taxon>metagenomes</taxon>
        <taxon>organismal metagenomes</taxon>
    </lineage>
</organism>
<dbReference type="EMBL" id="MN739689">
    <property type="protein sequence ID" value="QHT21304.1"/>
    <property type="molecule type" value="Genomic_DNA"/>
</dbReference>
<reference evidence="1" key="1">
    <citation type="journal article" date="2020" name="Nature">
        <title>Giant virus diversity and host interactions through global metagenomics.</title>
        <authorList>
            <person name="Schulz F."/>
            <person name="Roux S."/>
            <person name="Paez-Espino D."/>
            <person name="Jungbluth S."/>
            <person name="Walsh D.A."/>
            <person name="Denef V.J."/>
            <person name="McMahon K.D."/>
            <person name="Konstantinidis K.T."/>
            <person name="Eloe-Fadrosh E.A."/>
            <person name="Kyrpides N.C."/>
            <person name="Woyke T."/>
        </authorList>
    </citation>
    <scope>NUCLEOTIDE SEQUENCE</scope>
    <source>
        <strain evidence="1">GVMAG-M-3300023174-92</strain>
    </source>
</reference>
<protein>
    <submittedName>
        <fullName evidence="1">Uncharacterized protein</fullName>
    </submittedName>
</protein>